<dbReference type="Gene3D" id="3.40.50.1820">
    <property type="entry name" value="alpha/beta hydrolase"/>
    <property type="match status" value="1"/>
</dbReference>
<proteinExistence type="predicted"/>
<comment type="caution">
    <text evidence="3">The sequence shown here is derived from an EMBL/GenBank/DDBJ whole genome shotgun (WGS) entry which is preliminary data.</text>
</comment>
<dbReference type="InterPro" id="IPR051340">
    <property type="entry name" value="Haloalkane_dehalogenase"/>
</dbReference>
<dbReference type="PANTHER" id="PTHR42977:SF3">
    <property type="entry name" value="AB HYDROLASE-1 DOMAIN-CONTAINING PROTEIN"/>
    <property type="match status" value="1"/>
</dbReference>
<dbReference type="Proteomes" id="UP001211907">
    <property type="component" value="Unassembled WGS sequence"/>
</dbReference>
<name>A0AAD5XC32_9FUNG</name>
<evidence type="ECO:0000256" key="1">
    <source>
        <dbReference type="ARBA" id="ARBA00022801"/>
    </source>
</evidence>
<keyword evidence="1" id="KW-0378">Hydrolase</keyword>
<reference evidence="3" key="1">
    <citation type="submission" date="2020-05" db="EMBL/GenBank/DDBJ databases">
        <title>Phylogenomic resolution of chytrid fungi.</title>
        <authorList>
            <person name="Stajich J.E."/>
            <person name="Amses K."/>
            <person name="Simmons R."/>
            <person name="Seto K."/>
            <person name="Myers J."/>
            <person name="Bonds A."/>
            <person name="Quandt C.A."/>
            <person name="Barry K."/>
            <person name="Liu P."/>
            <person name="Grigoriev I."/>
            <person name="Longcore J.E."/>
            <person name="James T.Y."/>
        </authorList>
    </citation>
    <scope>NUCLEOTIDE SEQUENCE</scope>
    <source>
        <strain evidence="3">JEL0513</strain>
    </source>
</reference>
<dbReference type="SUPFAM" id="SSF53474">
    <property type="entry name" value="alpha/beta-Hydrolases"/>
    <property type="match status" value="1"/>
</dbReference>
<dbReference type="PRINTS" id="PR00111">
    <property type="entry name" value="ABHYDROLASE"/>
</dbReference>
<dbReference type="AlphaFoldDB" id="A0AAD5XC32"/>
<dbReference type="GO" id="GO:0004301">
    <property type="term" value="F:epoxide hydrolase activity"/>
    <property type="evidence" value="ECO:0007669"/>
    <property type="project" value="TreeGrafter"/>
</dbReference>
<dbReference type="PANTHER" id="PTHR42977">
    <property type="entry name" value="HYDROLASE-RELATED"/>
    <property type="match status" value="1"/>
</dbReference>
<keyword evidence="4" id="KW-1185">Reference proteome</keyword>
<dbReference type="InterPro" id="IPR029058">
    <property type="entry name" value="AB_hydrolase_fold"/>
</dbReference>
<gene>
    <name evidence="3" type="ORF">HK100_001083</name>
</gene>
<evidence type="ECO:0000313" key="4">
    <source>
        <dbReference type="Proteomes" id="UP001211907"/>
    </source>
</evidence>
<accession>A0AAD5XC32</accession>
<feature type="domain" description="AB hydrolase-1" evidence="2">
    <location>
        <begin position="2"/>
        <end position="241"/>
    </location>
</feature>
<organism evidence="3 4">
    <name type="scientific">Physocladia obscura</name>
    <dbReference type="NCBI Taxonomy" id="109957"/>
    <lineage>
        <taxon>Eukaryota</taxon>
        <taxon>Fungi</taxon>
        <taxon>Fungi incertae sedis</taxon>
        <taxon>Chytridiomycota</taxon>
        <taxon>Chytridiomycota incertae sedis</taxon>
        <taxon>Chytridiomycetes</taxon>
        <taxon>Chytridiales</taxon>
        <taxon>Chytriomycetaceae</taxon>
        <taxon>Physocladia</taxon>
    </lineage>
</organism>
<sequence>MHGFPSSSNMFRNLIPRLNSDFHVVAADLPGFGQTQSPAGYKYTFDNATRLLDAFFFGVDGVVPAGRAATMLIHDYGGPVAFRLHHSNPTRVAAFIVQNANAYMAGLAPAFQPLVDYGNHQSETNERSVRSLLSFETTKFEFLQGMPDVTLVSPDAIISCQYTLDSPGNDAIQLSYFADYNNNIALYDTWHEDIRKNQPAVLVLFGKNDPFFLTAGADLFKTDAIRTHYEYLDAGHFPLEDPAALERTADVILEHLPRLLHH</sequence>
<evidence type="ECO:0000313" key="3">
    <source>
        <dbReference type="EMBL" id="KAJ3116407.1"/>
    </source>
</evidence>
<dbReference type="InterPro" id="IPR000073">
    <property type="entry name" value="AB_hydrolase_1"/>
</dbReference>
<evidence type="ECO:0000259" key="2">
    <source>
        <dbReference type="Pfam" id="PF00561"/>
    </source>
</evidence>
<protein>
    <recommendedName>
        <fullName evidence="2">AB hydrolase-1 domain-containing protein</fullName>
    </recommendedName>
</protein>
<dbReference type="Pfam" id="PF00561">
    <property type="entry name" value="Abhydrolase_1"/>
    <property type="match status" value="1"/>
</dbReference>
<dbReference type="EMBL" id="JADGJH010001231">
    <property type="protein sequence ID" value="KAJ3116407.1"/>
    <property type="molecule type" value="Genomic_DNA"/>
</dbReference>